<keyword evidence="4" id="KW-1185">Reference proteome</keyword>
<dbReference type="PANTHER" id="PTHR43798">
    <property type="entry name" value="MONOACYLGLYCEROL LIPASE"/>
    <property type="match status" value="1"/>
</dbReference>
<dbReference type="InterPro" id="IPR050266">
    <property type="entry name" value="AB_hydrolase_sf"/>
</dbReference>
<keyword evidence="1" id="KW-0378">Hydrolase</keyword>
<dbReference type="InterPro" id="IPR029058">
    <property type="entry name" value="AB_hydrolase_fold"/>
</dbReference>
<keyword evidence="3" id="KW-0456">Lyase</keyword>
<gene>
    <name evidence="3" type="ORF">J2T10_004012</name>
</gene>
<comment type="caution">
    <text evidence="3">The sequence shown here is derived from an EMBL/GenBank/DDBJ whole genome shotgun (WGS) entry which is preliminary data.</text>
</comment>
<evidence type="ECO:0000313" key="3">
    <source>
        <dbReference type="EMBL" id="MDQ0104338.1"/>
    </source>
</evidence>
<dbReference type="RefSeq" id="WP_306879550.1">
    <property type="nucleotide sequence ID" value="NZ_JAUSSW010000016.1"/>
</dbReference>
<dbReference type="EMBL" id="JAUSSW010000016">
    <property type="protein sequence ID" value="MDQ0104338.1"/>
    <property type="molecule type" value="Genomic_DNA"/>
</dbReference>
<protein>
    <submittedName>
        <fullName evidence="3">2-succinyl-6-hydroxy-2, 4-cyclohexadiene-1-carboxylate synthase</fullName>
        <ecNumber evidence="3">4.2.99.20</ecNumber>
    </submittedName>
</protein>
<evidence type="ECO:0000256" key="1">
    <source>
        <dbReference type="ARBA" id="ARBA00022801"/>
    </source>
</evidence>
<proteinExistence type="predicted"/>
<dbReference type="EC" id="4.2.99.20" evidence="3"/>
<evidence type="ECO:0000259" key="2">
    <source>
        <dbReference type="Pfam" id="PF12697"/>
    </source>
</evidence>
<dbReference type="InterPro" id="IPR000073">
    <property type="entry name" value="AB_hydrolase_1"/>
</dbReference>
<organism evidence="3 4">
    <name type="scientific">Paenarthrobacter nicotinovorans</name>
    <name type="common">Arthrobacter nicotinovorans</name>
    <dbReference type="NCBI Taxonomy" id="29320"/>
    <lineage>
        <taxon>Bacteria</taxon>
        <taxon>Bacillati</taxon>
        <taxon>Actinomycetota</taxon>
        <taxon>Actinomycetes</taxon>
        <taxon>Micrococcales</taxon>
        <taxon>Micrococcaceae</taxon>
        <taxon>Paenarthrobacter</taxon>
    </lineage>
</organism>
<evidence type="ECO:0000313" key="4">
    <source>
        <dbReference type="Proteomes" id="UP001244563"/>
    </source>
</evidence>
<dbReference type="Pfam" id="PF12697">
    <property type="entry name" value="Abhydrolase_6"/>
    <property type="match status" value="1"/>
</dbReference>
<dbReference type="PANTHER" id="PTHR43798:SF31">
    <property type="entry name" value="AB HYDROLASE SUPERFAMILY PROTEIN YCLE"/>
    <property type="match status" value="1"/>
</dbReference>
<accession>A0ABT9TU74</accession>
<dbReference type="Proteomes" id="UP001244563">
    <property type="component" value="Unassembled WGS sequence"/>
</dbReference>
<dbReference type="Gene3D" id="3.40.50.1820">
    <property type="entry name" value="alpha/beta hydrolase"/>
    <property type="match status" value="1"/>
</dbReference>
<dbReference type="SUPFAM" id="SSF53474">
    <property type="entry name" value="alpha/beta-Hydrolases"/>
    <property type="match status" value="1"/>
</dbReference>
<sequence length="267" mass="28427">MAGSEAPFTSVDIRTPVVSAGETAPAVLIHGWASTSAYWEPLAGKLLDAGYPVWIADLPGYHPGEILSPEFEWTLESAAASLAATLEAKHSGPVHLVGHSLGGSVALTLAAGFPQLTATLTLVGMVPAPPNESFRSMLQAQWKQGFIDAGTKVRCMAAWYGDPPYQDEELLSRGFDIPFEVLGPSGEAAMTGVEPSVPGRVHAPLLVLAGTADRVRSMEQMAAFVDADPRRRLKAIPGAGHSVHWEQPQQCAEALQEFWKTSWPPPA</sequence>
<dbReference type="PRINTS" id="PR00111">
    <property type="entry name" value="ABHYDROLASE"/>
</dbReference>
<dbReference type="GO" id="GO:0070205">
    <property type="term" value="F:2-succinyl-6-hydroxy-2,4-cyclohexadiene-1-carboxylate synthase activity"/>
    <property type="evidence" value="ECO:0007669"/>
    <property type="project" value="UniProtKB-EC"/>
</dbReference>
<reference evidence="3 4" key="1">
    <citation type="submission" date="2023-07" db="EMBL/GenBank/DDBJ databases">
        <title>Sorghum-associated microbial communities from plants grown in Nebraska, USA.</title>
        <authorList>
            <person name="Schachtman D."/>
        </authorList>
    </citation>
    <scope>NUCLEOTIDE SEQUENCE [LARGE SCALE GENOMIC DNA]</scope>
    <source>
        <strain evidence="3 4">CC523</strain>
    </source>
</reference>
<name>A0ABT9TU74_PAENI</name>
<feature type="domain" description="AB hydrolase-1" evidence="2">
    <location>
        <begin position="27"/>
        <end position="254"/>
    </location>
</feature>